<feature type="domain" description="DUF2231" evidence="2">
    <location>
        <begin position="25"/>
        <end position="157"/>
    </location>
</feature>
<accession>A0A5D4XH19</accession>
<feature type="transmembrane region" description="Helical" evidence="1">
    <location>
        <begin position="124"/>
        <end position="145"/>
    </location>
</feature>
<feature type="transmembrane region" description="Helical" evidence="1">
    <location>
        <begin position="32"/>
        <end position="52"/>
    </location>
</feature>
<sequence length="176" mass="19000">MRKTLEQPVAEERSPTVPSRVAFRQHPLHPIIVVYPVTALSLLLPADALFLWTGNGFWATAAWWLNVLGLGSGLLAAVLGMADMFLIPLARRHVSVWSHFVAGVMLLALAAMGVWLRAPDHAAVWPWALLQSSFTLLMVLVVGWLGGTLTFGHGIGVYGHCPGEDSADAADEALDE</sequence>
<evidence type="ECO:0000256" key="1">
    <source>
        <dbReference type="SAM" id="Phobius"/>
    </source>
</evidence>
<dbReference type="OrthoDB" id="2873672at2"/>
<dbReference type="RefSeq" id="WP_149104607.1">
    <property type="nucleotide sequence ID" value="NZ_VTFT01000002.1"/>
</dbReference>
<name>A0A5D4XH19_9GAMM</name>
<evidence type="ECO:0000313" key="3">
    <source>
        <dbReference type="EMBL" id="TYT23908.1"/>
    </source>
</evidence>
<feature type="transmembrane region" description="Helical" evidence="1">
    <location>
        <begin position="99"/>
        <end position="118"/>
    </location>
</feature>
<keyword evidence="1" id="KW-1133">Transmembrane helix</keyword>
<keyword evidence="1" id="KW-0472">Membrane</keyword>
<dbReference type="Proteomes" id="UP000324973">
    <property type="component" value="Unassembled WGS sequence"/>
</dbReference>
<keyword evidence="1" id="KW-0812">Transmembrane</keyword>
<feature type="transmembrane region" description="Helical" evidence="1">
    <location>
        <begin position="64"/>
        <end position="87"/>
    </location>
</feature>
<dbReference type="Pfam" id="PF09990">
    <property type="entry name" value="DUF2231"/>
    <property type="match status" value="1"/>
</dbReference>
<keyword evidence="4" id="KW-1185">Reference proteome</keyword>
<proteinExistence type="predicted"/>
<organism evidence="3 4">
    <name type="scientific">Luteimonas viscosa</name>
    <dbReference type="NCBI Taxonomy" id="1132694"/>
    <lineage>
        <taxon>Bacteria</taxon>
        <taxon>Pseudomonadati</taxon>
        <taxon>Pseudomonadota</taxon>
        <taxon>Gammaproteobacteria</taxon>
        <taxon>Lysobacterales</taxon>
        <taxon>Lysobacteraceae</taxon>
        <taxon>Luteimonas</taxon>
    </lineage>
</organism>
<comment type="caution">
    <text evidence="3">The sequence shown here is derived from an EMBL/GenBank/DDBJ whole genome shotgun (WGS) entry which is preliminary data.</text>
</comment>
<dbReference type="AlphaFoldDB" id="A0A5D4XH19"/>
<protein>
    <submittedName>
        <fullName evidence="3">DUF2231 domain-containing protein</fullName>
    </submittedName>
</protein>
<evidence type="ECO:0000259" key="2">
    <source>
        <dbReference type="Pfam" id="PF09990"/>
    </source>
</evidence>
<dbReference type="EMBL" id="VTFT01000002">
    <property type="protein sequence ID" value="TYT23908.1"/>
    <property type="molecule type" value="Genomic_DNA"/>
</dbReference>
<dbReference type="InterPro" id="IPR019251">
    <property type="entry name" value="DUF2231_TM"/>
</dbReference>
<reference evidence="3 4" key="1">
    <citation type="submission" date="2019-08" db="EMBL/GenBank/DDBJ databases">
        <title>Luteimonas viscosus sp. nov., isolated from soil of a sunflower field.</title>
        <authorList>
            <person name="Jianli Z."/>
            <person name="Ying Z."/>
        </authorList>
    </citation>
    <scope>NUCLEOTIDE SEQUENCE [LARGE SCALE GENOMIC DNA]</scope>
    <source>
        <strain evidence="3 4">XBU10</strain>
    </source>
</reference>
<evidence type="ECO:0000313" key="4">
    <source>
        <dbReference type="Proteomes" id="UP000324973"/>
    </source>
</evidence>
<gene>
    <name evidence="3" type="ORF">FZO89_16980</name>
</gene>